<gene>
    <name evidence="6" type="ORF">SAMN06296416_102498</name>
</gene>
<comment type="similarity">
    <text evidence="1 4">Belongs to the N(4)/N(6)-methyltransferase family.</text>
</comment>
<dbReference type="PROSITE" id="PS00092">
    <property type="entry name" value="N6_MTASE"/>
    <property type="match status" value="1"/>
</dbReference>
<dbReference type="AlphaFoldDB" id="A0A286D4N6"/>
<proteinExistence type="inferred from homology"/>
<organism evidence="6 7">
    <name type="scientific">Pseudoxanthomonas wuyuanensis</name>
    <dbReference type="NCBI Taxonomy" id="1073196"/>
    <lineage>
        <taxon>Bacteria</taxon>
        <taxon>Pseudomonadati</taxon>
        <taxon>Pseudomonadota</taxon>
        <taxon>Gammaproteobacteria</taxon>
        <taxon>Lysobacterales</taxon>
        <taxon>Lysobacteraceae</taxon>
        <taxon>Pseudoxanthomonas</taxon>
    </lineage>
</organism>
<evidence type="ECO:0000313" key="6">
    <source>
        <dbReference type="EMBL" id="SOD53611.1"/>
    </source>
</evidence>
<dbReference type="InterPro" id="IPR001091">
    <property type="entry name" value="RM_Methyltransferase"/>
</dbReference>
<dbReference type="Pfam" id="PF01555">
    <property type="entry name" value="N6_N4_Mtase"/>
    <property type="match status" value="1"/>
</dbReference>
<evidence type="ECO:0000259" key="5">
    <source>
        <dbReference type="Pfam" id="PF01555"/>
    </source>
</evidence>
<dbReference type="EC" id="2.1.1.-" evidence="4"/>
<dbReference type="InterPro" id="IPR002941">
    <property type="entry name" value="DNA_methylase_N4/N6"/>
</dbReference>
<dbReference type="InterPro" id="IPR029063">
    <property type="entry name" value="SAM-dependent_MTases_sf"/>
</dbReference>
<dbReference type="Proteomes" id="UP000219374">
    <property type="component" value="Unassembled WGS sequence"/>
</dbReference>
<protein>
    <recommendedName>
        <fullName evidence="4">Methyltransferase</fullName>
        <ecNumber evidence="4">2.1.1.-</ecNumber>
    </recommendedName>
</protein>
<evidence type="ECO:0000313" key="7">
    <source>
        <dbReference type="Proteomes" id="UP000219374"/>
    </source>
</evidence>
<dbReference type="Gene3D" id="3.40.50.150">
    <property type="entry name" value="Vaccinia Virus protein VP39"/>
    <property type="match status" value="1"/>
</dbReference>
<name>A0A286D4N6_9GAMM</name>
<evidence type="ECO:0000256" key="3">
    <source>
        <dbReference type="ARBA" id="ARBA00022679"/>
    </source>
</evidence>
<evidence type="ECO:0000256" key="1">
    <source>
        <dbReference type="ARBA" id="ARBA00006594"/>
    </source>
</evidence>
<dbReference type="RefSeq" id="WP_097121240.1">
    <property type="nucleotide sequence ID" value="NZ_OCND01000002.1"/>
</dbReference>
<keyword evidence="3 6" id="KW-0808">Transferase</keyword>
<feature type="domain" description="DNA methylase N-4/N-6" evidence="5">
    <location>
        <begin position="40"/>
        <end position="229"/>
    </location>
</feature>
<keyword evidence="2 6" id="KW-0489">Methyltransferase</keyword>
<dbReference type="SUPFAM" id="SSF53335">
    <property type="entry name" value="S-adenosyl-L-methionine-dependent methyltransferases"/>
    <property type="match status" value="1"/>
</dbReference>
<dbReference type="EMBL" id="OCND01000002">
    <property type="protein sequence ID" value="SOD53611.1"/>
    <property type="molecule type" value="Genomic_DNA"/>
</dbReference>
<dbReference type="OrthoDB" id="9816043at2"/>
<dbReference type="GO" id="GO:0008170">
    <property type="term" value="F:N-methyltransferase activity"/>
    <property type="evidence" value="ECO:0007669"/>
    <property type="project" value="InterPro"/>
</dbReference>
<reference evidence="6 7" key="1">
    <citation type="submission" date="2017-09" db="EMBL/GenBank/DDBJ databases">
        <authorList>
            <person name="Ehlers B."/>
            <person name="Leendertz F.H."/>
        </authorList>
    </citation>
    <scope>NUCLEOTIDE SEQUENCE [LARGE SCALE GENOMIC DNA]</scope>
    <source>
        <strain evidence="6 7">CGMCC 1.10978</strain>
    </source>
</reference>
<dbReference type="InterPro" id="IPR002052">
    <property type="entry name" value="DNA_methylase_N6_adenine_CS"/>
</dbReference>
<dbReference type="GO" id="GO:0003677">
    <property type="term" value="F:DNA binding"/>
    <property type="evidence" value="ECO:0007669"/>
    <property type="project" value="InterPro"/>
</dbReference>
<evidence type="ECO:0000256" key="4">
    <source>
        <dbReference type="RuleBase" id="RU362026"/>
    </source>
</evidence>
<keyword evidence="7" id="KW-1185">Reference proteome</keyword>
<evidence type="ECO:0000256" key="2">
    <source>
        <dbReference type="ARBA" id="ARBA00022603"/>
    </source>
</evidence>
<dbReference type="PRINTS" id="PR00508">
    <property type="entry name" value="S21N4MTFRASE"/>
</dbReference>
<dbReference type="GO" id="GO:0032259">
    <property type="term" value="P:methylation"/>
    <property type="evidence" value="ECO:0007669"/>
    <property type="project" value="UniProtKB-KW"/>
</dbReference>
<accession>A0A286D4N6</accession>
<sequence>MIRMFRPTKTNGIQQAARIGAAVMYCGDSERIIGQLQPVAAVITDPPYAGRTHRNAKTNKKGARDKQLVTFDAFTDAQFTVAARAWLSVAEGWCVATCDMRHGRLLYDWPEFIRRGIWVKQNPVPQMTGDRPGQGHEEIAILHAGKRRKRWNRRGGPGTWITPVCNKASVPTEKPLALLRALVTDFTAPGEIVLDPFAGSGTTGAACLEQGRGFIGIERDPERFAIAVKRLRAAAKQGGRP</sequence>